<evidence type="ECO:0000256" key="14">
    <source>
        <dbReference type="SAM" id="MobiDB-lite"/>
    </source>
</evidence>
<organism evidence="17 18">
    <name type="scientific">Myotis davidii</name>
    <name type="common">David's myotis</name>
    <dbReference type="NCBI Taxonomy" id="225400"/>
    <lineage>
        <taxon>Eukaryota</taxon>
        <taxon>Metazoa</taxon>
        <taxon>Chordata</taxon>
        <taxon>Craniata</taxon>
        <taxon>Vertebrata</taxon>
        <taxon>Euteleostomi</taxon>
        <taxon>Mammalia</taxon>
        <taxon>Eutheria</taxon>
        <taxon>Laurasiatheria</taxon>
        <taxon>Chiroptera</taxon>
        <taxon>Yangochiroptera</taxon>
        <taxon>Vespertilionidae</taxon>
        <taxon>Myotis</taxon>
    </lineage>
</organism>
<keyword evidence="7" id="KW-0677">Repeat</keyword>
<dbReference type="Pfam" id="PF00039">
    <property type="entry name" value="fn1"/>
    <property type="match status" value="1"/>
</dbReference>
<keyword evidence="12" id="KW-0325">Glycoprotein</keyword>
<keyword evidence="10" id="KW-0865">Zymogen</keyword>
<evidence type="ECO:0000256" key="5">
    <source>
        <dbReference type="ARBA" id="ARBA00022670"/>
    </source>
</evidence>
<gene>
    <name evidence="17" type="ORF">MDA_GLEAN10010354</name>
</gene>
<evidence type="ECO:0000256" key="12">
    <source>
        <dbReference type="ARBA" id="ARBA00023180"/>
    </source>
</evidence>
<keyword evidence="2" id="KW-0964">Secreted</keyword>
<dbReference type="CDD" id="cd00054">
    <property type="entry name" value="EGF_CA"/>
    <property type="match status" value="2"/>
</dbReference>
<dbReference type="GO" id="GO:0005112">
    <property type="term" value="F:Notch binding"/>
    <property type="evidence" value="ECO:0007669"/>
    <property type="project" value="TreeGrafter"/>
</dbReference>
<dbReference type="SMART" id="SM00058">
    <property type="entry name" value="FN1"/>
    <property type="match status" value="1"/>
</dbReference>
<evidence type="ECO:0000256" key="13">
    <source>
        <dbReference type="PROSITE-ProRule" id="PRU00076"/>
    </source>
</evidence>
<dbReference type="InterPro" id="IPR000742">
    <property type="entry name" value="EGF"/>
</dbReference>
<dbReference type="PROSITE" id="PS50026">
    <property type="entry name" value="EGF_3"/>
    <property type="match status" value="2"/>
</dbReference>
<dbReference type="SMART" id="SM00179">
    <property type="entry name" value="EGF_CA"/>
    <property type="match status" value="1"/>
</dbReference>
<dbReference type="InterPro" id="IPR001881">
    <property type="entry name" value="EGF-like_Ca-bd_dom"/>
</dbReference>
<evidence type="ECO:0000313" key="18">
    <source>
        <dbReference type="Proteomes" id="UP000010556"/>
    </source>
</evidence>
<keyword evidence="3 13" id="KW-0245">EGF-like domain</keyword>
<keyword evidence="11 13" id="KW-1015">Disulfide bond</keyword>
<evidence type="ECO:0000256" key="6">
    <source>
        <dbReference type="ARBA" id="ARBA00022729"/>
    </source>
</evidence>
<dbReference type="PROSITE" id="PS01186">
    <property type="entry name" value="EGF_2"/>
    <property type="match status" value="1"/>
</dbReference>
<evidence type="ECO:0000256" key="4">
    <source>
        <dbReference type="ARBA" id="ARBA00022572"/>
    </source>
</evidence>
<feature type="region of interest" description="Disordered" evidence="14">
    <location>
        <begin position="93"/>
        <end position="125"/>
    </location>
</feature>
<evidence type="ECO:0000256" key="3">
    <source>
        <dbReference type="ARBA" id="ARBA00022536"/>
    </source>
</evidence>
<dbReference type="GO" id="GO:0005509">
    <property type="term" value="F:calcium ion binding"/>
    <property type="evidence" value="ECO:0007669"/>
    <property type="project" value="InterPro"/>
</dbReference>
<dbReference type="InterPro" id="IPR000083">
    <property type="entry name" value="Fibronectin_type1"/>
</dbReference>
<dbReference type="PROSITE" id="PS00022">
    <property type="entry name" value="EGF_1"/>
    <property type="match status" value="2"/>
</dbReference>
<feature type="disulfide bond" evidence="13">
    <location>
        <begin position="221"/>
        <end position="238"/>
    </location>
</feature>
<dbReference type="AlphaFoldDB" id="L5M2S2"/>
<evidence type="ECO:0000256" key="7">
    <source>
        <dbReference type="ARBA" id="ARBA00022737"/>
    </source>
</evidence>
<keyword evidence="8" id="KW-0378">Hydrolase</keyword>
<keyword evidence="18" id="KW-1185">Reference proteome</keyword>
<feature type="domain" description="EGF-like" evidence="15">
    <location>
        <begin position="131"/>
        <end position="169"/>
    </location>
</feature>
<feature type="disulfide bond" evidence="13">
    <location>
        <begin position="240"/>
        <end position="249"/>
    </location>
</feature>
<evidence type="ECO:0000256" key="8">
    <source>
        <dbReference type="ARBA" id="ARBA00022801"/>
    </source>
</evidence>
<keyword evidence="9" id="KW-0720">Serine protease</keyword>
<dbReference type="Proteomes" id="UP000010556">
    <property type="component" value="Unassembled WGS sequence"/>
</dbReference>
<dbReference type="PROSITE" id="PS51091">
    <property type="entry name" value="FN1_2"/>
    <property type="match status" value="1"/>
</dbReference>
<comment type="subcellular location">
    <subcellularLocation>
        <location evidence="1">Secreted</location>
    </subcellularLocation>
</comment>
<dbReference type="SUPFAM" id="SSF57196">
    <property type="entry name" value="EGF/Laminin"/>
    <property type="match status" value="2"/>
</dbReference>
<dbReference type="Gene3D" id="2.10.25.10">
    <property type="entry name" value="Laminin"/>
    <property type="match status" value="2"/>
</dbReference>
<evidence type="ECO:0000256" key="1">
    <source>
        <dbReference type="ARBA" id="ARBA00004613"/>
    </source>
</evidence>
<dbReference type="FunFam" id="2.10.25.10:FF:000338">
    <property type="entry name" value="hepatocyte growth factor activator"/>
    <property type="match status" value="1"/>
</dbReference>
<dbReference type="PANTHER" id="PTHR24044:SF420">
    <property type="entry name" value="DELTA AND NOTCH-LIKE EPIDERMAL GROWTH FACTOR-RELATED RECEPTOR ISOFORM X1"/>
    <property type="match status" value="1"/>
</dbReference>
<dbReference type="SMART" id="SM00181">
    <property type="entry name" value="EGF"/>
    <property type="match status" value="2"/>
</dbReference>
<sequence>MPVPSRPGAFPTLCGLCRPDVQGPRGAGGLRLAVCRPLTPARPRSEVAGLRDACGHLRNPPTASVHAGQVGGGAHSSRGLPVNTIIDVDLVAGSAPGPGHRAPGLRTGPRRPQASRPPAPDLPGLSPIAAALDPCASSPCLNGGSCTNTQDPGSHHCTCPVGFTGKDCGTEKCFDETRYEYLEEGDSWARVHQGRVEQCQCAGGRVQCEDTRHTACLSSPCLNGGTCHLIVATGTTVCACAPGHAGRLCNIGRAALVLRGEGARALLGVLPPGGLRCVLAGGGTGQAVLPHPIPTPAPTRTPTPTPTPGLFSPSGGETAPGQGWSQESAGRPVPGPLNLQAWGRPAGRTAWGSPAGALEADVGGQLPSGPAPAGLASGVPNTCQVCRPLRFPQSLGLGSPMDEEAEDRV</sequence>
<keyword evidence="6" id="KW-0732">Signal</keyword>
<feature type="domain" description="Fibronectin type-I" evidence="16">
    <location>
        <begin position="171"/>
        <end position="211"/>
    </location>
</feature>
<dbReference type="GO" id="GO:0006508">
    <property type="term" value="P:proteolysis"/>
    <property type="evidence" value="ECO:0007669"/>
    <property type="project" value="UniProtKB-KW"/>
</dbReference>
<dbReference type="FunFam" id="2.10.25.10:FF:000255">
    <property type="entry name" value="Sushi, nidogen and EGF-like domains 1"/>
    <property type="match status" value="1"/>
</dbReference>
<name>L5M2S2_MYODS</name>
<dbReference type="PANTHER" id="PTHR24044">
    <property type="entry name" value="NOTCH LIGAND FAMILY MEMBER"/>
    <property type="match status" value="1"/>
</dbReference>
<dbReference type="GO" id="GO:0008236">
    <property type="term" value="F:serine-type peptidase activity"/>
    <property type="evidence" value="ECO:0007669"/>
    <property type="project" value="UniProtKB-KW"/>
</dbReference>
<evidence type="ECO:0000256" key="9">
    <source>
        <dbReference type="ARBA" id="ARBA00022825"/>
    </source>
</evidence>
<dbReference type="Pfam" id="PF00008">
    <property type="entry name" value="EGF"/>
    <property type="match status" value="2"/>
</dbReference>
<dbReference type="CDD" id="cd00061">
    <property type="entry name" value="FN1"/>
    <property type="match status" value="1"/>
</dbReference>
<reference evidence="18" key="1">
    <citation type="journal article" date="2013" name="Science">
        <title>Comparative analysis of bat genomes provides insight into the evolution of flight and immunity.</title>
        <authorList>
            <person name="Zhang G."/>
            <person name="Cowled C."/>
            <person name="Shi Z."/>
            <person name="Huang Z."/>
            <person name="Bishop-Lilly K.A."/>
            <person name="Fang X."/>
            <person name="Wynne J.W."/>
            <person name="Xiong Z."/>
            <person name="Baker M.L."/>
            <person name="Zhao W."/>
            <person name="Tachedjian M."/>
            <person name="Zhu Y."/>
            <person name="Zhou P."/>
            <person name="Jiang X."/>
            <person name="Ng J."/>
            <person name="Yang L."/>
            <person name="Wu L."/>
            <person name="Xiao J."/>
            <person name="Feng Y."/>
            <person name="Chen Y."/>
            <person name="Sun X."/>
            <person name="Zhang Y."/>
            <person name="Marsh G.A."/>
            <person name="Crameri G."/>
            <person name="Broder C.C."/>
            <person name="Frey K.G."/>
            <person name="Wang L.F."/>
            <person name="Wang J."/>
        </authorList>
    </citation>
    <scope>NUCLEOTIDE SEQUENCE [LARGE SCALE GENOMIC DNA]</scope>
</reference>
<evidence type="ECO:0000256" key="2">
    <source>
        <dbReference type="ARBA" id="ARBA00022525"/>
    </source>
</evidence>
<protein>
    <submittedName>
        <fullName evidence="17">Hepatocyte growth factor activator</fullName>
    </submittedName>
</protein>
<keyword evidence="5" id="KW-0645">Protease</keyword>
<dbReference type="GO" id="GO:0005576">
    <property type="term" value="C:extracellular region"/>
    <property type="evidence" value="ECO:0007669"/>
    <property type="project" value="UniProtKB-SubCell"/>
</dbReference>
<feature type="domain" description="EGF-like" evidence="15">
    <location>
        <begin position="212"/>
        <end position="250"/>
    </location>
</feature>
<accession>L5M2S2</accession>
<feature type="compositionally biased region" description="Pro residues" evidence="14">
    <location>
        <begin position="292"/>
        <end position="307"/>
    </location>
</feature>
<dbReference type="PROSITE" id="PS01253">
    <property type="entry name" value="FN1_1"/>
    <property type="match status" value="1"/>
</dbReference>
<dbReference type="EMBL" id="KB104803">
    <property type="protein sequence ID" value="ELK32959.1"/>
    <property type="molecule type" value="Genomic_DNA"/>
</dbReference>
<proteinExistence type="predicted"/>
<comment type="caution">
    <text evidence="13">Lacks conserved residue(s) required for the propagation of feature annotation.</text>
</comment>
<feature type="disulfide bond" evidence="13">
    <location>
        <begin position="159"/>
        <end position="168"/>
    </location>
</feature>
<evidence type="ECO:0000259" key="16">
    <source>
        <dbReference type="PROSITE" id="PS51091"/>
    </source>
</evidence>
<evidence type="ECO:0000259" key="15">
    <source>
        <dbReference type="PROSITE" id="PS50026"/>
    </source>
</evidence>
<feature type="disulfide bond" evidence="13">
    <location>
        <begin position="140"/>
        <end position="157"/>
    </location>
</feature>
<keyword evidence="4" id="KW-0420">Kringle</keyword>
<evidence type="ECO:0000256" key="10">
    <source>
        <dbReference type="ARBA" id="ARBA00023145"/>
    </source>
</evidence>
<evidence type="ECO:0000256" key="11">
    <source>
        <dbReference type="ARBA" id="ARBA00023157"/>
    </source>
</evidence>
<dbReference type="InterPro" id="IPR050906">
    <property type="entry name" value="Notch_signaling"/>
</dbReference>
<feature type="region of interest" description="Disordered" evidence="14">
    <location>
        <begin position="292"/>
        <end position="335"/>
    </location>
</feature>
<evidence type="ECO:0000313" key="17">
    <source>
        <dbReference type="EMBL" id="ELK32959.1"/>
    </source>
</evidence>